<evidence type="ECO:0000256" key="1">
    <source>
        <dbReference type="SAM" id="Phobius"/>
    </source>
</evidence>
<keyword evidence="1" id="KW-0812">Transmembrane</keyword>
<evidence type="ECO:0000313" key="2">
    <source>
        <dbReference type="EMBL" id="QGM96169.1"/>
    </source>
</evidence>
<dbReference type="EMBL" id="CP044331">
    <property type="protein sequence ID" value="QGM96169.1"/>
    <property type="molecule type" value="Genomic_DNA"/>
</dbReference>
<sequence>MSENEGAQLRDDHAVYAALRRRSLTDAMGAVAPQVAIAVATAFLFIGASAPLAAGLTLKCGHADVMNPKWKVPLTFVYAGGDSGPINVSGPFGDFSINVKHTSRPAGIQTTGEALEGAAKAHVKLPPLADLETCIEKARDPASKPDDRDAFLNARDACLKKLEPPPEGIDAITGLRIGFLKDQDAFVDLRFRYEAASRAPDGTMVVEPLPAQCVLEK</sequence>
<dbReference type="KEGG" id="mpar:F7D14_00790"/>
<keyword evidence="1" id="KW-1133">Transmembrane helix</keyword>
<organism evidence="2 3">
    <name type="scientific">Methylocystis parvus</name>
    <dbReference type="NCBI Taxonomy" id="134"/>
    <lineage>
        <taxon>Bacteria</taxon>
        <taxon>Pseudomonadati</taxon>
        <taxon>Pseudomonadota</taxon>
        <taxon>Alphaproteobacteria</taxon>
        <taxon>Hyphomicrobiales</taxon>
        <taxon>Methylocystaceae</taxon>
        <taxon>Methylocystis</taxon>
    </lineage>
</organism>
<reference evidence="2 3" key="1">
    <citation type="submission" date="2019-09" db="EMBL/GenBank/DDBJ databases">
        <title>Isolation and complete genome sequencing of Methylocystis species.</title>
        <authorList>
            <person name="Rumah B.L."/>
            <person name="Stead C.E."/>
            <person name="Stevens B.C."/>
            <person name="Minton N.P."/>
            <person name="Grosse-Honebrink A."/>
            <person name="Zhang Y."/>
        </authorList>
    </citation>
    <scope>NUCLEOTIDE SEQUENCE [LARGE SCALE GENOMIC DNA]</scope>
    <source>
        <strain evidence="2 3">BRCS2</strain>
    </source>
</reference>
<dbReference type="Proteomes" id="UP000422569">
    <property type="component" value="Chromosome"/>
</dbReference>
<accession>A0A6B8M308</accession>
<proteinExistence type="predicted"/>
<name>A0A6B8M308_9HYPH</name>
<keyword evidence="1" id="KW-0472">Membrane</keyword>
<protein>
    <submittedName>
        <fullName evidence="2">Uncharacterized protein</fullName>
    </submittedName>
</protein>
<keyword evidence="3" id="KW-1185">Reference proteome</keyword>
<gene>
    <name evidence="2" type="ORF">F7D14_00790</name>
</gene>
<dbReference type="AlphaFoldDB" id="A0A6B8M308"/>
<feature type="transmembrane region" description="Helical" evidence="1">
    <location>
        <begin position="35"/>
        <end position="58"/>
    </location>
</feature>
<evidence type="ECO:0000313" key="3">
    <source>
        <dbReference type="Proteomes" id="UP000422569"/>
    </source>
</evidence>
<dbReference type="RefSeq" id="WP_154419605.1">
    <property type="nucleotide sequence ID" value="NZ_CP044331.1"/>
</dbReference>